<protein>
    <submittedName>
        <fullName evidence="14">Uncharacterized protein</fullName>
    </submittedName>
</protein>
<keyword evidence="4" id="KW-0158">Chromosome</keyword>
<dbReference type="GO" id="GO:0051301">
    <property type="term" value="P:cell division"/>
    <property type="evidence" value="ECO:0007669"/>
    <property type="project" value="UniProtKB-KW"/>
</dbReference>
<evidence type="ECO:0000259" key="12">
    <source>
        <dbReference type="Pfam" id="PF03800"/>
    </source>
</evidence>
<feature type="domain" description="Nuf2 DHR10-like" evidence="13">
    <location>
        <begin position="275"/>
        <end position="389"/>
    </location>
</feature>
<evidence type="ECO:0000256" key="1">
    <source>
        <dbReference type="ARBA" id="ARBA00004123"/>
    </source>
</evidence>
<feature type="coiled-coil region" evidence="11">
    <location>
        <begin position="399"/>
        <end position="433"/>
    </location>
</feature>
<evidence type="ECO:0000256" key="5">
    <source>
        <dbReference type="ARBA" id="ARBA00022618"/>
    </source>
</evidence>
<keyword evidence="6" id="KW-0498">Mitosis</keyword>
<evidence type="ECO:0000256" key="6">
    <source>
        <dbReference type="ARBA" id="ARBA00022776"/>
    </source>
</evidence>
<keyword evidence="8" id="KW-0539">Nucleus</keyword>
<feature type="coiled-coil region" evidence="11">
    <location>
        <begin position="154"/>
        <end position="188"/>
    </location>
</feature>
<evidence type="ECO:0000313" key="15">
    <source>
        <dbReference type="Proteomes" id="UP001050691"/>
    </source>
</evidence>
<comment type="similarity">
    <text evidence="3">Belongs to the NUF2 family.</text>
</comment>
<gene>
    <name evidence="14" type="ORF">Clacol_006272</name>
</gene>
<dbReference type="EMBL" id="BPWL01000007">
    <property type="protein sequence ID" value="GJJ12032.1"/>
    <property type="molecule type" value="Genomic_DNA"/>
</dbReference>
<dbReference type="AlphaFoldDB" id="A0AAV5ABL2"/>
<evidence type="ECO:0000256" key="9">
    <source>
        <dbReference type="ARBA" id="ARBA00023306"/>
    </source>
</evidence>
<dbReference type="InterPro" id="IPR038275">
    <property type="entry name" value="Nuf2_N_sf"/>
</dbReference>
<keyword evidence="9" id="KW-0131">Cell cycle</keyword>
<evidence type="ECO:0000256" key="2">
    <source>
        <dbReference type="ARBA" id="ARBA00004584"/>
    </source>
</evidence>
<dbReference type="InterPro" id="IPR041112">
    <property type="entry name" value="Nuf2_DHR10-like"/>
</dbReference>
<proteinExistence type="inferred from homology"/>
<comment type="caution">
    <text evidence="14">The sequence shown here is derived from an EMBL/GenBank/DDBJ whole genome shotgun (WGS) entry which is preliminary data.</text>
</comment>
<dbReference type="InterPro" id="IPR005549">
    <property type="entry name" value="Kinetochore_Nuf2_N"/>
</dbReference>
<evidence type="ECO:0000256" key="10">
    <source>
        <dbReference type="ARBA" id="ARBA00023328"/>
    </source>
</evidence>
<evidence type="ECO:0000256" key="11">
    <source>
        <dbReference type="SAM" id="Coils"/>
    </source>
</evidence>
<name>A0AAV5ABL2_9AGAM</name>
<reference evidence="14" key="1">
    <citation type="submission" date="2021-10" db="EMBL/GenBank/DDBJ databases">
        <title>De novo Genome Assembly of Clathrus columnatus (Basidiomycota, Fungi) Using Illumina and Nanopore Sequence Data.</title>
        <authorList>
            <person name="Ogiso-Tanaka E."/>
            <person name="Itagaki H."/>
            <person name="Hosoya T."/>
            <person name="Hosaka K."/>
        </authorList>
    </citation>
    <scope>NUCLEOTIDE SEQUENCE</scope>
    <source>
        <strain evidence="14">MO-923</strain>
    </source>
</reference>
<dbReference type="Pfam" id="PF18595">
    <property type="entry name" value="Nuf2_DHR10-like"/>
    <property type="match status" value="1"/>
</dbReference>
<feature type="coiled-coil region" evidence="11">
    <location>
        <begin position="322"/>
        <end position="366"/>
    </location>
</feature>
<evidence type="ECO:0000259" key="13">
    <source>
        <dbReference type="Pfam" id="PF18595"/>
    </source>
</evidence>
<keyword evidence="10" id="KW-0137">Centromere</keyword>
<evidence type="ECO:0000256" key="7">
    <source>
        <dbReference type="ARBA" id="ARBA00023054"/>
    </source>
</evidence>
<organism evidence="14 15">
    <name type="scientific">Clathrus columnatus</name>
    <dbReference type="NCBI Taxonomy" id="1419009"/>
    <lineage>
        <taxon>Eukaryota</taxon>
        <taxon>Fungi</taxon>
        <taxon>Dikarya</taxon>
        <taxon>Basidiomycota</taxon>
        <taxon>Agaricomycotina</taxon>
        <taxon>Agaricomycetes</taxon>
        <taxon>Phallomycetidae</taxon>
        <taxon>Phallales</taxon>
        <taxon>Clathraceae</taxon>
        <taxon>Clathrus</taxon>
    </lineage>
</organism>
<evidence type="ECO:0000256" key="8">
    <source>
        <dbReference type="ARBA" id="ARBA00023242"/>
    </source>
</evidence>
<comment type="subcellular location">
    <subcellularLocation>
        <location evidence="2">Chromosome</location>
        <location evidence="2">Centromere</location>
    </subcellularLocation>
    <subcellularLocation>
        <location evidence="1">Nucleus</location>
    </subcellularLocation>
</comment>
<dbReference type="Gene3D" id="1.10.418.60">
    <property type="entry name" value="Ncd80 complex, Nuf2 subunit"/>
    <property type="match status" value="1"/>
</dbReference>
<accession>A0AAV5ABL2</accession>
<dbReference type="Proteomes" id="UP001050691">
    <property type="component" value="Unassembled WGS sequence"/>
</dbReference>
<evidence type="ECO:0000313" key="14">
    <source>
        <dbReference type="EMBL" id="GJJ12032.1"/>
    </source>
</evidence>
<sequence>MAAATFLPPQVDPSEIAYVIQSWGYPVTEEDLIPPKGLKPEIIQMVYACAITKLTGLTIMELEESAERSLAAVDEWQDLIAPSARLHVLLYHAYVSVLISVASTYSLRTRIAEGAAIEDFSMMDLVAPTYARTHRILSAIVNFGRFSEERYSFIERLQQQHLKASEERDDLQQQVIDLRQKIQEHKAKLNADEPVCAQLVAENQVGTAKLRELYEEQSAVFQESESLKMDREGLAMKKNGIQDEIEVALDTNARMKARIVQSPERLKRIINTMGENVFEERRNIAANEAKTRGLKAKLDVLAGFEQDLQANLRHLATLASEHDTLEASVAKLARSRAELEKQTVMRNELALEQERAERRKGNAEERLGREQKYAEEQRLKSQITIANLKKEFEEMSLERRDNDQAVEETKREAAEIERKMAEHLRQNEEEMHKLLTEYWRLRHQAEVYMETLANKLGLDFQDE</sequence>
<evidence type="ECO:0000256" key="4">
    <source>
        <dbReference type="ARBA" id="ARBA00022454"/>
    </source>
</evidence>
<keyword evidence="7 11" id="KW-0175">Coiled coil</keyword>
<keyword evidence="15" id="KW-1185">Reference proteome</keyword>
<feature type="domain" description="Kinetochore protein Nuf2 N-terminal" evidence="12">
    <location>
        <begin position="9"/>
        <end position="160"/>
    </location>
</feature>
<dbReference type="GO" id="GO:0031262">
    <property type="term" value="C:Ndc80 complex"/>
    <property type="evidence" value="ECO:0007669"/>
    <property type="project" value="InterPro"/>
</dbReference>
<evidence type="ECO:0000256" key="3">
    <source>
        <dbReference type="ARBA" id="ARBA00005498"/>
    </source>
</evidence>
<dbReference type="Pfam" id="PF03800">
    <property type="entry name" value="Nuf2"/>
    <property type="match status" value="1"/>
</dbReference>
<keyword evidence="5" id="KW-0132">Cell division</keyword>
<dbReference type="GO" id="GO:0005634">
    <property type="term" value="C:nucleus"/>
    <property type="evidence" value="ECO:0007669"/>
    <property type="project" value="UniProtKB-SubCell"/>
</dbReference>